<feature type="region of interest" description="Disordered" evidence="1">
    <location>
        <begin position="68"/>
        <end position="149"/>
    </location>
</feature>
<dbReference type="RefSeq" id="WP_146457632.1">
    <property type="nucleotide sequence ID" value="NZ_SJPW01000003.1"/>
</dbReference>
<keyword evidence="2" id="KW-0812">Transmembrane</keyword>
<accession>A0A5C6F7S1</accession>
<comment type="caution">
    <text evidence="3">The sequence shown here is derived from an EMBL/GenBank/DDBJ whole genome shotgun (WGS) entry which is preliminary data.</text>
</comment>
<feature type="compositionally biased region" description="Low complexity" evidence="1">
    <location>
        <begin position="90"/>
        <end position="108"/>
    </location>
</feature>
<gene>
    <name evidence="3" type="ORF">Poly51_24180</name>
</gene>
<evidence type="ECO:0000256" key="1">
    <source>
        <dbReference type="SAM" id="MobiDB-lite"/>
    </source>
</evidence>
<dbReference type="AlphaFoldDB" id="A0A5C6F7S1"/>
<organism evidence="3 4">
    <name type="scientific">Rubripirellula tenax</name>
    <dbReference type="NCBI Taxonomy" id="2528015"/>
    <lineage>
        <taxon>Bacteria</taxon>
        <taxon>Pseudomonadati</taxon>
        <taxon>Planctomycetota</taxon>
        <taxon>Planctomycetia</taxon>
        <taxon>Pirellulales</taxon>
        <taxon>Pirellulaceae</taxon>
        <taxon>Rubripirellula</taxon>
    </lineage>
</organism>
<feature type="compositionally biased region" description="Polar residues" evidence="1">
    <location>
        <begin position="140"/>
        <end position="149"/>
    </location>
</feature>
<keyword evidence="4" id="KW-1185">Reference proteome</keyword>
<evidence type="ECO:0000313" key="4">
    <source>
        <dbReference type="Proteomes" id="UP000318288"/>
    </source>
</evidence>
<feature type="transmembrane region" description="Helical" evidence="2">
    <location>
        <begin position="27"/>
        <end position="46"/>
    </location>
</feature>
<reference evidence="3 4" key="1">
    <citation type="submission" date="2019-02" db="EMBL/GenBank/DDBJ databases">
        <title>Deep-cultivation of Planctomycetes and their phenomic and genomic characterization uncovers novel biology.</title>
        <authorList>
            <person name="Wiegand S."/>
            <person name="Jogler M."/>
            <person name="Boedeker C."/>
            <person name="Pinto D."/>
            <person name="Vollmers J."/>
            <person name="Rivas-Marin E."/>
            <person name="Kohn T."/>
            <person name="Peeters S.H."/>
            <person name="Heuer A."/>
            <person name="Rast P."/>
            <person name="Oberbeckmann S."/>
            <person name="Bunk B."/>
            <person name="Jeske O."/>
            <person name="Meyerdierks A."/>
            <person name="Storesund J.E."/>
            <person name="Kallscheuer N."/>
            <person name="Luecker S."/>
            <person name="Lage O.M."/>
            <person name="Pohl T."/>
            <person name="Merkel B.J."/>
            <person name="Hornburger P."/>
            <person name="Mueller R.-W."/>
            <person name="Bruemmer F."/>
            <person name="Labrenz M."/>
            <person name="Spormann A.M."/>
            <person name="Op Den Camp H."/>
            <person name="Overmann J."/>
            <person name="Amann R."/>
            <person name="Jetten M.S.M."/>
            <person name="Mascher T."/>
            <person name="Medema M.H."/>
            <person name="Devos D.P."/>
            <person name="Kaster A.-K."/>
            <person name="Ovreas L."/>
            <person name="Rohde M."/>
            <person name="Galperin M.Y."/>
            <person name="Jogler C."/>
        </authorList>
    </citation>
    <scope>NUCLEOTIDE SEQUENCE [LARGE SCALE GENOMIC DNA]</scope>
    <source>
        <strain evidence="3 4">Poly51</strain>
    </source>
</reference>
<sequence length="282" mass="30173">MAERGDVSQSSSIAGSTRRKSGTKSKVGGLAVVALVAIYSFSAPRLNERYGWSLPAVKTDRDGNVRMADSAAATKKQPSKQTPSNQTFEPKPATGKSTSSTATSSSSPKPGPLSDRMRTADRATSSSSPRADAIDVKPSNAKTTSPTSAEKSDLLFGILREVSADRYISPAGLMYTPGSAEGHRLEHLRRHTVDDPSRPGSHGVFDGDMDGALATIDRAFDRAKKNQKTTKTEEDGRIIYTVDMGGRIGFVGGRDGGRKRNPMARRVRIVLDGNRVITAYPM</sequence>
<keyword evidence="2" id="KW-1133">Transmembrane helix</keyword>
<feature type="compositionally biased region" description="Polar residues" evidence="1">
    <location>
        <begin position="79"/>
        <end position="88"/>
    </location>
</feature>
<proteinExistence type="predicted"/>
<name>A0A5C6F7S1_9BACT</name>
<feature type="region of interest" description="Disordered" evidence="1">
    <location>
        <begin position="1"/>
        <end position="27"/>
    </location>
</feature>
<dbReference type="Proteomes" id="UP000318288">
    <property type="component" value="Unassembled WGS sequence"/>
</dbReference>
<protein>
    <submittedName>
        <fullName evidence="3">Uncharacterized protein</fullName>
    </submittedName>
</protein>
<evidence type="ECO:0000313" key="3">
    <source>
        <dbReference type="EMBL" id="TWU56507.1"/>
    </source>
</evidence>
<dbReference type="EMBL" id="SJPW01000003">
    <property type="protein sequence ID" value="TWU56507.1"/>
    <property type="molecule type" value="Genomic_DNA"/>
</dbReference>
<keyword evidence="2" id="KW-0472">Membrane</keyword>
<dbReference type="OrthoDB" id="284677at2"/>
<evidence type="ECO:0000256" key="2">
    <source>
        <dbReference type="SAM" id="Phobius"/>
    </source>
</evidence>